<proteinExistence type="predicted"/>
<dbReference type="GO" id="GO:0005737">
    <property type="term" value="C:cytoplasm"/>
    <property type="evidence" value="ECO:0007669"/>
    <property type="project" value="TreeGrafter"/>
</dbReference>
<feature type="binding site" evidence="2">
    <location>
        <position position="130"/>
    </location>
    <ligand>
        <name>glutathione</name>
        <dbReference type="ChEBI" id="CHEBI:57925"/>
    </ligand>
</feature>
<feature type="binding site" evidence="2">
    <location>
        <begin position="182"/>
        <end position="183"/>
    </location>
    <ligand>
        <name>glutathione</name>
        <dbReference type="ChEBI" id="CHEBI:57925"/>
    </ligand>
</feature>
<feature type="active site" description="Proton donor/acceptor" evidence="1">
    <location>
        <position position="229"/>
    </location>
</feature>
<dbReference type="InterPro" id="IPR016639">
    <property type="entry name" value="GST_Omega/GSH"/>
</dbReference>
<evidence type="ECO:0000256" key="1">
    <source>
        <dbReference type="PIRSR" id="PIRSR015753-1"/>
    </source>
</evidence>
<feature type="site" description="Lowers pKa of active site Cys" evidence="3">
    <location>
        <position position="330"/>
    </location>
</feature>
<sequence>MGGSGATATKTGPCAVSVHLREVTHTTLAHSCGPNAAKEDEGLGQLVNGVWHDTWYDTKSTGGAFKRSTAAFRNWITPDGDFPPEAGRYHLYVSHACPWAHRALIFRKLKGLESLIDVSVVHPDMLGDGWSFETDDHGATGDRLYGLPFARDIYLKADPSISGRVTVPILWDTKRETIVSNESSEIIRMFNSAFDGLTGNTDDFWPEALRDAIEPINERIYTTVNNGVYKAGFATTQSAYDAAVGPLFDSLDWLEAHLGENRYLMGDTVTEADWRLFTTLVRFDLVYHLHFKCNRKRIIDYPNLWAYTRELYQWDGVAETVNFNHIVRHYHYSHETINPNRIIPTNPVLDWHEPHGRG</sequence>
<dbReference type="InterPro" id="IPR036249">
    <property type="entry name" value="Thioredoxin-like_sf"/>
</dbReference>
<dbReference type="Pfam" id="PF13409">
    <property type="entry name" value="GST_N_2"/>
    <property type="match status" value="1"/>
</dbReference>
<dbReference type="InterPro" id="IPR040079">
    <property type="entry name" value="Glutathione_S-Trfase"/>
</dbReference>
<dbReference type="PANTHER" id="PTHR32419:SF6">
    <property type="entry name" value="GLUTATHIONE S-TRANSFERASE OMEGA-LIKE 1-RELATED"/>
    <property type="match status" value="1"/>
</dbReference>
<name>A0A1H2VCE8_9RHOB</name>
<dbReference type="SFLD" id="SFLDS00019">
    <property type="entry name" value="Glutathione_Transferase_(cytos"/>
    <property type="match status" value="1"/>
</dbReference>
<feature type="binding site" evidence="2">
    <location>
        <begin position="164"/>
        <end position="167"/>
    </location>
    <ligand>
        <name>glutathione</name>
        <dbReference type="ChEBI" id="CHEBI:57925"/>
    </ligand>
</feature>
<dbReference type="FunFam" id="3.40.30.10:FF:000058">
    <property type="entry name" value="Glutathione S-transferase, omega"/>
    <property type="match status" value="1"/>
</dbReference>
<dbReference type="PANTHER" id="PTHR32419">
    <property type="entry name" value="GLUTATHIONYL-HYDROQUINONE REDUCTASE"/>
    <property type="match status" value="1"/>
</dbReference>
<reference evidence="6" key="1">
    <citation type="submission" date="2016-10" db="EMBL/GenBank/DDBJ databases">
        <authorList>
            <person name="Varghese N."/>
            <person name="Submissions S."/>
        </authorList>
    </citation>
    <scope>NUCLEOTIDE SEQUENCE [LARGE SCALE GENOMIC DNA]</scope>
    <source>
        <strain evidence="6">DSM 26922</strain>
    </source>
</reference>
<dbReference type="SFLD" id="SFLDG01206">
    <property type="entry name" value="Xi.1"/>
    <property type="match status" value="1"/>
</dbReference>
<dbReference type="STRING" id="670155.SAMN04488001_1476"/>
<dbReference type="PIRSF" id="PIRSF015753">
    <property type="entry name" value="GST"/>
    <property type="match status" value="1"/>
</dbReference>
<keyword evidence="5" id="KW-0808">Transferase</keyword>
<dbReference type="SUPFAM" id="SSF52833">
    <property type="entry name" value="Thioredoxin-like"/>
    <property type="match status" value="1"/>
</dbReference>
<evidence type="ECO:0000313" key="6">
    <source>
        <dbReference type="Proteomes" id="UP000199441"/>
    </source>
</evidence>
<dbReference type="SFLD" id="SFLDG01148">
    <property type="entry name" value="Xi_(cytGST)"/>
    <property type="match status" value="1"/>
</dbReference>
<dbReference type="InterPro" id="IPR036282">
    <property type="entry name" value="Glutathione-S-Trfase_C_sf"/>
</dbReference>
<dbReference type="InterPro" id="IPR004045">
    <property type="entry name" value="Glutathione_S-Trfase_N"/>
</dbReference>
<dbReference type="Proteomes" id="UP000199441">
    <property type="component" value="Unassembled WGS sequence"/>
</dbReference>
<dbReference type="SUPFAM" id="SSF47616">
    <property type="entry name" value="GST C-terminal domain-like"/>
    <property type="match status" value="1"/>
</dbReference>
<feature type="domain" description="GST N-terminal" evidence="4">
    <location>
        <begin position="96"/>
        <end position="192"/>
    </location>
</feature>
<dbReference type="GO" id="GO:0004364">
    <property type="term" value="F:glutathione transferase activity"/>
    <property type="evidence" value="ECO:0007669"/>
    <property type="project" value="InterPro"/>
</dbReference>
<dbReference type="Pfam" id="PF13410">
    <property type="entry name" value="GST_C_2"/>
    <property type="match status" value="1"/>
</dbReference>
<keyword evidence="6" id="KW-1185">Reference proteome</keyword>
<accession>A0A1H2VCE8</accession>
<feature type="active site" description="Nucleophile" evidence="1">
    <location>
        <position position="97"/>
    </location>
</feature>
<dbReference type="InterPro" id="IPR047047">
    <property type="entry name" value="GST_Omega-like_C"/>
</dbReference>
<dbReference type="Gene3D" id="3.40.30.10">
    <property type="entry name" value="Glutaredoxin"/>
    <property type="match status" value="1"/>
</dbReference>
<gene>
    <name evidence="5" type="ORF">SAMN04488001_1476</name>
</gene>
<feature type="site" description="Lowers pKa of active site Cys" evidence="3">
    <location>
        <position position="287"/>
    </location>
</feature>
<protein>
    <submittedName>
        <fullName evidence="5">Putative glutathione S-transferase</fullName>
    </submittedName>
</protein>
<dbReference type="Gene3D" id="1.20.1050.10">
    <property type="match status" value="1"/>
</dbReference>
<evidence type="ECO:0000256" key="3">
    <source>
        <dbReference type="PIRSR" id="PIRSR015753-3"/>
    </source>
</evidence>
<evidence type="ECO:0000313" key="5">
    <source>
        <dbReference type="EMBL" id="SDW65982.1"/>
    </source>
</evidence>
<organism evidence="5 6">
    <name type="scientific">Litoreibacter albidus</name>
    <dbReference type="NCBI Taxonomy" id="670155"/>
    <lineage>
        <taxon>Bacteria</taxon>
        <taxon>Pseudomonadati</taxon>
        <taxon>Pseudomonadota</taxon>
        <taxon>Alphaproteobacteria</taxon>
        <taxon>Rhodobacterales</taxon>
        <taxon>Roseobacteraceae</taxon>
        <taxon>Litoreibacter</taxon>
    </lineage>
</organism>
<evidence type="ECO:0000259" key="4">
    <source>
        <dbReference type="Pfam" id="PF13409"/>
    </source>
</evidence>
<evidence type="ECO:0000256" key="2">
    <source>
        <dbReference type="PIRSR" id="PIRSR015753-2"/>
    </source>
</evidence>
<dbReference type="EMBL" id="FNOI01000002">
    <property type="protein sequence ID" value="SDW65982.1"/>
    <property type="molecule type" value="Genomic_DNA"/>
</dbReference>
<dbReference type="AlphaFoldDB" id="A0A1H2VCE8"/>
<dbReference type="CDD" id="cd03190">
    <property type="entry name" value="GST_C_Omega_like"/>
    <property type="match status" value="1"/>
</dbReference>